<name>A0A397ADR4_APHAT</name>
<dbReference type="EMBL" id="QUSZ01007029">
    <property type="protein sequence ID" value="RHY03787.1"/>
    <property type="molecule type" value="Genomic_DNA"/>
</dbReference>
<organism evidence="1 4">
    <name type="scientific">Aphanomyces astaci</name>
    <name type="common">Crayfish plague agent</name>
    <dbReference type="NCBI Taxonomy" id="112090"/>
    <lineage>
        <taxon>Eukaryota</taxon>
        <taxon>Sar</taxon>
        <taxon>Stramenopiles</taxon>
        <taxon>Oomycota</taxon>
        <taxon>Saprolegniomycetes</taxon>
        <taxon>Saprolegniales</taxon>
        <taxon>Verrucalvaceae</taxon>
        <taxon>Aphanomyces</taxon>
    </lineage>
</organism>
<dbReference type="Proteomes" id="UP000265427">
    <property type="component" value="Unassembled WGS sequence"/>
</dbReference>
<dbReference type="EMBL" id="QUTG01005016">
    <property type="protein sequence ID" value="RHY86569.1"/>
    <property type="molecule type" value="Genomic_DNA"/>
</dbReference>
<dbReference type="EMBL" id="QUTH01002010">
    <property type="protein sequence ID" value="RHZ28212.1"/>
    <property type="molecule type" value="Genomic_DNA"/>
</dbReference>
<evidence type="ECO:0000313" key="3">
    <source>
        <dbReference type="EMBL" id="RHZ28212.1"/>
    </source>
</evidence>
<protein>
    <submittedName>
        <fullName evidence="1">Uncharacterized protein</fullName>
    </submittedName>
</protein>
<evidence type="ECO:0000313" key="5">
    <source>
        <dbReference type="Proteomes" id="UP000285430"/>
    </source>
</evidence>
<dbReference type="Proteomes" id="UP000285712">
    <property type="component" value="Unassembled WGS sequence"/>
</dbReference>
<evidence type="ECO:0000313" key="2">
    <source>
        <dbReference type="EMBL" id="RHY86569.1"/>
    </source>
</evidence>
<evidence type="ECO:0000313" key="1">
    <source>
        <dbReference type="EMBL" id="RHY03787.1"/>
    </source>
</evidence>
<evidence type="ECO:0000313" key="6">
    <source>
        <dbReference type="Proteomes" id="UP000285712"/>
    </source>
</evidence>
<reference evidence="4 5" key="1">
    <citation type="submission" date="2018-08" db="EMBL/GenBank/DDBJ databases">
        <title>Aphanomyces genome sequencing and annotation.</title>
        <authorList>
            <person name="Minardi D."/>
            <person name="Oidtmann B."/>
            <person name="Van Der Giezen M."/>
            <person name="Studholme D.J."/>
        </authorList>
    </citation>
    <scope>NUCLEOTIDE SEQUENCE [LARGE SCALE GENOMIC DNA]</scope>
    <source>
        <strain evidence="3 5">Da</strain>
        <strain evidence="1 4">Kv</strain>
        <strain evidence="2 6">Sv</strain>
    </source>
</reference>
<evidence type="ECO:0000313" key="4">
    <source>
        <dbReference type="Proteomes" id="UP000265427"/>
    </source>
</evidence>
<sequence>MLKPPVTKRPRYAPGCDDRGMLCSVCQRHVIWRGIVPTKGTGTAQTRAGKAHKRKAKMQAKIMKTPPPHTMDGNGRWVRLNSVLEVLYSPKADQNIVPKAMVDGLQALQPQLQVAKLASPFVGTECNQKASFYVDYSDGR</sequence>
<comment type="caution">
    <text evidence="1">The sequence shown here is derived from an EMBL/GenBank/DDBJ whole genome shotgun (WGS) entry which is preliminary data.</text>
</comment>
<proteinExistence type="predicted"/>
<dbReference type="AlphaFoldDB" id="A0A397ADR4"/>
<accession>A0A397ADR4</accession>
<gene>
    <name evidence="2" type="ORF">DYB35_010231</name>
    <name evidence="1" type="ORF">DYB36_010240</name>
    <name evidence="3" type="ORF">DYB37_009831</name>
</gene>
<dbReference type="Proteomes" id="UP000285430">
    <property type="component" value="Unassembled WGS sequence"/>
</dbReference>